<dbReference type="SUPFAM" id="SSF52833">
    <property type="entry name" value="Thioredoxin-like"/>
    <property type="match status" value="1"/>
</dbReference>
<dbReference type="InterPro" id="IPR037944">
    <property type="entry name" value="PRX5-like"/>
</dbReference>
<keyword evidence="5 10" id="KW-0049">Antioxidant</keyword>
<dbReference type="PANTHER" id="PTHR10430:SF16">
    <property type="entry name" value="PEROXIREDOXIN-5, MITOCHONDRIAL"/>
    <property type="match status" value="1"/>
</dbReference>
<evidence type="ECO:0000256" key="4">
    <source>
        <dbReference type="ARBA" id="ARBA00022559"/>
    </source>
</evidence>
<evidence type="ECO:0000256" key="1">
    <source>
        <dbReference type="ARBA" id="ARBA00003330"/>
    </source>
</evidence>
<evidence type="ECO:0000256" key="2">
    <source>
        <dbReference type="ARBA" id="ARBA00004253"/>
    </source>
</evidence>
<keyword evidence="13" id="KW-1185">Reference proteome</keyword>
<keyword evidence="7 10" id="KW-0676">Redox-active center</keyword>
<dbReference type="CDD" id="cd03013">
    <property type="entry name" value="PRX5_like"/>
    <property type="match status" value="1"/>
</dbReference>
<evidence type="ECO:0000313" key="13">
    <source>
        <dbReference type="Proteomes" id="UP000694427"/>
    </source>
</evidence>
<dbReference type="InterPro" id="IPR013740">
    <property type="entry name" value="Redoxin"/>
</dbReference>
<name>A0A8C1LW35_CYPCA</name>
<dbReference type="EC" id="1.11.1.24" evidence="10"/>
<comment type="subcellular location">
    <subcellularLocation>
        <location evidence="2">Peroxisome matrix</location>
    </subcellularLocation>
</comment>
<evidence type="ECO:0000259" key="11">
    <source>
        <dbReference type="PROSITE" id="PS51352"/>
    </source>
</evidence>
<dbReference type="FunFam" id="3.40.30.10:FF:000020">
    <property type="entry name" value="Peroxiredoxin"/>
    <property type="match status" value="1"/>
</dbReference>
<reference evidence="12" key="1">
    <citation type="submission" date="2025-08" db="UniProtKB">
        <authorList>
            <consortium name="Ensembl"/>
        </authorList>
    </citation>
    <scope>IDENTIFICATION</scope>
</reference>
<organism evidence="12 13">
    <name type="scientific">Cyprinus carpio</name>
    <name type="common">Common carp</name>
    <dbReference type="NCBI Taxonomy" id="7962"/>
    <lineage>
        <taxon>Eukaryota</taxon>
        <taxon>Metazoa</taxon>
        <taxon>Chordata</taxon>
        <taxon>Craniata</taxon>
        <taxon>Vertebrata</taxon>
        <taxon>Euteleostomi</taxon>
        <taxon>Actinopterygii</taxon>
        <taxon>Neopterygii</taxon>
        <taxon>Teleostei</taxon>
        <taxon>Ostariophysi</taxon>
        <taxon>Cypriniformes</taxon>
        <taxon>Cyprinidae</taxon>
        <taxon>Cyprininae</taxon>
        <taxon>Cyprinus</taxon>
    </lineage>
</organism>
<dbReference type="InterPro" id="IPR036249">
    <property type="entry name" value="Thioredoxin-like_sf"/>
</dbReference>
<dbReference type="GO" id="GO:0005782">
    <property type="term" value="C:peroxisomal matrix"/>
    <property type="evidence" value="ECO:0007669"/>
    <property type="project" value="UniProtKB-SubCell"/>
</dbReference>
<evidence type="ECO:0000256" key="9">
    <source>
        <dbReference type="PIRSR" id="PIRSR637944-1"/>
    </source>
</evidence>
<evidence type="ECO:0000256" key="10">
    <source>
        <dbReference type="RuleBase" id="RU366011"/>
    </source>
</evidence>
<proteinExistence type="inferred from homology"/>
<dbReference type="Ensembl" id="ENSCCRT00010075898.1">
    <property type="protein sequence ID" value="ENSCCRP00010068696.1"/>
    <property type="gene ID" value="ENSCCRG00010029767.1"/>
</dbReference>
<accession>A0A8C1LW35</accession>
<protein>
    <recommendedName>
        <fullName evidence="10">Peroxiredoxin-5</fullName>
        <ecNumber evidence="10">1.11.1.24</ecNumber>
    </recommendedName>
</protein>
<dbReference type="Proteomes" id="UP000694427">
    <property type="component" value="Unplaced"/>
</dbReference>
<keyword evidence="6 10" id="KW-0560">Oxidoreductase</keyword>
<dbReference type="GO" id="GO:0005739">
    <property type="term" value="C:mitochondrion"/>
    <property type="evidence" value="ECO:0007669"/>
    <property type="project" value="TreeGrafter"/>
</dbReference>
<reference evidence="12" key="2">
    <citation type="submission" date="2025-09" db="UniProtKB">
        <authorList>
            <consortium name="Ensembl"/>
        </authorList>
    </citation>
    <scope>IDENTIFICATION</scope>
</reference>
<dbReference type="Pfam" id="PF08534">
    <property type="entry name" value="Redoxin"/>
    <property type="match status" value="1"/>
</dbReference>
<keyword evidence="4 10" id="KW-0575">Peroxidase</keyword>
<feature type="domain" description="Thioredoxin" evidence="11">
    <location>
        <begin position="24"/>
        <end position="183"/>
    </location>
</feature>
<evidence type="ECO:0000256" key="6">
    <source>
        <dbReference type="ARBA" id="ARBA00023002"/>
    </source>
</evidence>
<evidence type="ECO:0000256" key="5">
    <source>
        <dbReference type="ARBA" id="ARBA00022862"/>
    </source>
</evidence>
<dbReference type="PROSITE" id="PS51352">
    <property type="entry name" value="THIOREDOXIN_2"/>
    <property type="match status" value="1"/>
</dbReference>
<dbReference type="GO" id="GO:0045454">
    <property type="term" value="P:cell redox homeostasis"/>
    <property type="evidence" value="ECO:0007669"/>
    <property type="project" value="TreeGrafter"/>
</dbReference>
<sequence>MISTPLLQKGVRAVRTVEGHPQTGLVGQHLPDVMVQEGDPGNSISMAKLFKGKKGVLFGVPGAFTPGCSKTHLPGFIQMAGDLRAKGVDEVACVSVNDVFVMSAWGKENGADGKVRMLADPTGAFTKAVDLFLNNDHLFQVLGNLRSQRYAMLIEDGVVKKLSVEPDGTGLTCSLAPNFLSEI</sequence>
<dbReference type="GO" id="GO:0008379">
    <property type="term" value="F:thioredoxin peroxidase activity"/>
    <property type="evidence" value="ECO:0007669"/>
    <property type="project" value="InterPro"/>
</dbReference>
<comment type="similarity">
    <text evidence="3 10">Belongs to the peroxiredoxin family. Prx5 subfamily.</text>
</comment>
<evidence type="ECO:0000256" key="3">
    <source>
        <dbReference type="ARBA" id="ARBA00010505"/>
    </source>
</evidence>
<dbReference type="Gene3D" id="3.40.30.10">
    <property type="entry name" value="Glutaredoxin"/>
    <property type="match status" value="1"/>
</dbReference>
<dbReference type="GO" id="GO:0034599">
    <property type="term" value="P:cellular response to oxidative stress"/>
    <property type="evidence" value="ECO:0007669"/>
    <property type="project" value="InterPro"/>
</dbReference>
<dbReference type="PANTHER" id="PTHR10430">
    <property type="entry name" value="PEROXIREDOXIN"/>
    <property type="match status" value="1"/>
</dbReference>
<comment type="function">
    <text evidence="1">Thiol-specific peroxidase that catalyzes the reduction of hydrogen peroxide and organic hydroperoxides to water and alcohols, respectively. Plays a role in cell protection against oxidative stress by detoxifying peroxides and as sensor of hydrogen peroxide-mediated signaling events.</text>
</comment>
<feature type="active site" description="Cysteine sulfenic acid (-SOH) intermediate" evidence="9">
    <location>
        <position position="68"/>
    </location>
</feature>
<evidence type="ECO:0000256" key="8">
    <source>
        <dbReference type="ARBA" id="ARBA00049091"/>
    </source>
</evidence>
<dbReference type="InterPro" id="IPR013766">
    <property type="entry name" value="Thioredoxin_domain"/>
</dbReference>
<dbReference type="GO" id="GO:0042744">
    <property type="term" value="P:hydrogen peroxide catabolic process"/>
    <property type="evidence" value="ECO:0007669"/>
    <property type="project" value="TreeGrafter"/>
</dbReference>
<comment type="catalytic activity">
    <reaction evidence="8 10">
        <text>a hydroperoxide + [thioredoxin]-dithiol = an alcohol + [thioredoxin]-disulfide + H2O</text>
        <dbReference type="Rhea" id="RHEA:62620"/>
        <dbReference type="Rhea" id="RHEA-COMP:10698"/>
        <dbReference type="Rhea" id="RHEA-COMP:10700"/>
        <dbReference type="ChEBI" id="CHEBI:15377"/>
        <dbReference type="ChEBI" id="CHEBI:29950"/>
        <dbReference type="ChEBI" id="CHEBI:30879"/>
        <dbReference type="ChEBI" id="CHEBI:35924"/>
        <dbReference type="ChEBI" id="CHEBI:50058"/>
        <dbReference type="EC" id="1.11.1.24"/>
    </reaction>
</comment>
<evidence type="ECO:0000256" key="7">
    <source>
        <dbReference type="ARBA" id="ARBA00023284"/>
    </source>
</evidence>
<evidence type="ECO:0000313" key="12">
    <source>
        <dbReference type="Ensembl" id="ENSCCRP00010068696.1"/>
    </source>
</evidence>
<dbReference type="AlphaFoldDB" id="A0A8C1LW35"/>